<evidence type="ECO:0000313" key="2">
    <source>
        <dbReference type="Proteomes" id="UP001057402"/>
    </source>
</evidence>
<protein>
    <submittedName>
        <fullName evidence="1">Uncharacterized protein</fullName>
    </submittedName>
</protein>
<keyword evidence="2" id="KW-1185">Reference proteome</keyword>
<dbReference type="EMBL" id="CM042883">
    <property type="protein sequence ID" value="KAI4375581.1"/>
    <property type="molecule type" value="Genomic_DNA"/>
</dbReference>
<comment type="caution">
    <text evidence="1">The sequence shown here is derived from an EMBL/GenBank/DDBJ whole genome shotgun (WGS) entry which is preliminary data.</text>
</comment>
<organism evidence="1 2">
    <name type="scientific">Melastoma candidum</name>
    <dbReference type="NCBI Taxonomy" id="119954"/>
    <lineage>
        <taxon>Eukaryota</taxon>
        <taxon>Viridiplantae</taxon>
        <taxon>Streptophyta</taxon>
        <taxon>Embryophyta</taxon>
        <taxon>Tracheophyta</taxon>
        <taxon>Spermatophyta</taxon>
        <taxon>Magnoliopsida</taxon>
        <taxon>eudicotyledons</taxon>
        <taxon>Gunneridae</taxon>
        <taxon>Pentapetalae</taxon>
        <taxon>rosids</taxon>
        <taxon>malvids</taxon>
        <taxon>Myrtales</taxon>
        <taxon>Melastomataceae</taxon>
        <taxon>Melastomatoideae</taxon>
        <taxon>Melastomateae</taxon>
        <taxon>Melastoma</taxon>
    </lineage>
</organism>
<proteinExistence type="predicted"/>
<evidence type="ECO:0000313" key="1">
    <source>
        <dbReference type="EMBL" id="KAI4375581.1"/>
    </source>
</evidence>
<reference evidence="2" key="1">
    <citation type="journal article" date="2023" name="Front. Plant Sci.">
        <title>Chromosomal-level genome assembly of Melastoma candidum provides insights into trichome evolution.</title>
        <authorList>
            <person name="Zhong Y."/>
            <person name="Wu W."/>
            <person name="Sun C."/>
            <person name="Zou P."/>
            <person name="Liu Y."/>
            <person name="Dai S."/>
            <person name="Zhou R."/>
        </authorList>
    </citation>
    <scope>NUCLEOTIDE SEQUENCE [LARGE SCALE GENOMIC DNA]</scope>
</reference>
<name>A0ACB9RBE3_9MYRT</name>
<gene>
    <name evidence="1" type="ORF">MLD38_013435</name>
</gene>
<sequence>MSSLLWEDPREEPGSNLRRRRPGRVHVRCAKPLNPPLQRRPKKVGGTRTWLRIDCTGGSELVDVGKQSIMRMTGLSARDLRILDPMLSYPSSITAREGAIVVNLESVKGVVTACNFWLLNPKDPGVLPFVAELQRRAKDHHESNNPEVVRDEANDGAEEVGKDKLKNSPFEFVALETCLETVCNCLDYEAASMEKEAYPVLDKLTSKISRRKLDRVRHIKGRLVALTARVQKVRDLIERLLEDSDDMAEMYLMKKLMLLQQDGSSCVSSLTDDENDNQDEQGQEGERRDYENGETLGMKGSISTSALSYRHQPEVGELEMILEPYLVQAEGALNKLSTLKEYVDDTEDYVNIMMDDKQNKLLKMGIMISTATLMMTFVIIVAGIFGMNIHIPLFLPPNPTINNWLYTAVGCIASSTVMYIATIAWYKHKRLV</sequence>
<accession>A0ACB9RBE3</accession>
<dbReference type="Proteomes" id="UP001057402">
    <property type="component" value="Chromosome 4"/>
</dbReference>